<evidence type="ECO:0000256" key="3">
    <source>
        <dbReference type="ARBA" id="ARBA00022475"/>
    </source>
</evidence>
<organism evidence="12 13">
    <name type="scientific">Tsukamurella soli</name>
    <dbReference type="NCBI Taxonomy" id="644556"/>
    <lineage>
        <taxon>Bacteria</taxon>
        <taxon>Bacillati</taxon>
        <taxon>Actinomycetota</taxon>
        <taxon>Actinomycetes</taxon>
        <taxon>Mycobacteriales</taxon>
        <taxon>Tsukamurellaceae</taxon>
        <taxon>Tsukamurella</taxon>
    </lineage>
</organism>
<dbReference type="EMBL" id="BAABFR010000175">
    <property type="protein sequence ID" value="GAA4407274.1"/>
    <property type="molecule type" value="Genomic_DNA"/>
</dbReference>
<keyword evidence="9 10" id="KW-0739">Sodium transport</keyword>
<keyword evidence="6 10" id="KW-0915">Sodium</keyword>
<dbReference type="PROSITE" id="PS50271">
    <property type="entry name" value="ZF_UBP"/>
    <property type="match status" value="1"/>
</dbReference>
<dbReference type="PANTHER" id="PTHR10110:SF86">
    <property type="entry name" value="SODIUM_HYDROGEN EXCHANGER 7"/>
    <property type="match status" value="1"/>
</dbReference>
<name>A0ABP8KHL3_9ACTN</name>
<feature type="transmembrane region" description="Helical" evidence="10">
    <location>
        <begin position="56"/>
        <end position="73"/>
    </location>
</feature>
<evidence type="ECO:0000256" key="10">
    <source>
        <dbReference type="RuleBase" id="RU366002"/>
    </source>
</evidence>
<feature type="transmembrane region" description="Helical" evidence="10">
    <location>
        <begin position="301"/>
        <end position="322"/>
    </location>
</feature>
<sequence>MRMEVAAWIVVLVTAVLVVSAVSDRIGVAAPLSLTVVGIAASFVPSIPDVPLHPDVVLLGLLPPLLYSAAYRSSLVDFKANIRSIGLLSVGLVLFSAFAVGLVATAVLHIPFAAGLALGAIVGPPDAVAATAVGRRIGLPRRVTTLLEGESLFNDATSIVLLRTAIAAIAGTVGVWQVVGSFALSAVGGVAIGVIAALLAKFANRRVTDPIITTGISFVAPWVAYLPAEEIHASGVVAVVVMGLISGFKAPVEQTALSRMSARINWNTIQFLLENTVFLLIGLQMRWIVEAAGHSPLGWGTIGLACAAVMATVIVARIVWCLPSAFVAVRVDQTDTHLSARETAVLSWAGMRGVVTLAAAFILPSTVPHREVLVLAAMVVVAGSLLIQGSTLPALSRFLKLQGPNARTDALQQAVVMRSAINAGIAALDAMAADENCSVPPEVIETLRERAETRERGNWERLGPEAKDTPNAQVRRARLQMLQAEREEVLRLRNTGQGDHEVLQQVLFSFDIEEATLTVVQTRNERVAVAELLTPPRVSGECEHMRVNDGFDDPTPLSTTCEECRAQGLDPVALRLCLSCGHVGCCDSSVGKHATAHYEVTNHPLIRSIEPGESWRWCYMDEILK</sequence>
<keyword evidence="7 10" id="KW-0406">Ion transport</keyword>
<dbReference type="Pfam" id="PF02148">
    <property type="entry name" value="zf-UBP"/>
    <property type="match status" value="1"/>
</dbReference>
<reference evidence="13" key="1">
    <citation type="journal article" date="2019" name="Int. J. Syst. Evol. Microbiol.">
        <title>The Global Catalogue of Microorganisms (GCM) 10K type strain sequencing project: providing services to taxonomists for standard genome sequencing and annotation.</title>
        <authorList>
            <consortium name="The Broad Institute Genomics Platform"/>
            <consortium name="The Broad Institute Genome Sequencing Center for Infectious Disease"/>
            <person name="Wu L."/>
            <person name="Ma J."/>
        </authorList>
    </citation>
    <scope>NUCLEOTIDE SEQUENCE [LARGE SCALE GENOMIC DNA]</scope>
    <source>
        <strain evidence="13">JCM 17688</strain>
    </source>
</reference>
<dbReference type="InterPro" id="IPR018422">
    <property type="entry name" value="Cation/H_exchanger_CPA1"/>
</dbReference>
<evidence type="ECO:0000256" key="6">
    <source>
        <dbReference type="ARBA" id="ARBA00023053"/>
    </source>
</evidence>
<dbReference type="PANTHER" id="PTHR10110">
    <property type="entry name" value="SODIUM/HYDROGEN EXCHANGER"/>
    <property type="match status" value="1"/>
</dbReference>
<comment type="similarity">
    <text evidence="10">Belongs to the monovalent cation:proton antiporter 1 (CPA1) transporter (TC 2.A.36) family.</text>
</comment>
<feature type="transmembrane region" description="Helical" evidence="10">
    <location>
        <begin position="182"/>
        <end position="200"/>
    </location>
</feature>
<dbReference type="Gene3D" id="3.30.40.10">
    <property type="entry name" value="Zinc/RING finger domain, C3HC4 (zinc finger)"/>
    <property type="match status" value="1"/>
</dbReference>
<comment type="subcellular location">
    <subcellularLocation>
        <location evidence="1 10">Cell membrane</location>
        <topology evidence="1 10">Multi-pass membrane protein</topology>
    </subcellularLocation>
</comment>
<feature type="transmembrane region" description="Helical" evidence="10">
    <location>
        <begin position="375"/>
        <end position="395"/>
    </location>
</feature>
<dbReference type="Proteomes" id="UP001500635">
    <property type="component" value="Unassembled WGS sequence"/>
</dbReference>
<dbReference type="InterPro" id="IPR001607">
    <property type="entry name" value="Znf_UBP"/>
</dbReference>
<feature type="transmembrane region" description="Helical" evidence="10">
    <location>
        <begin position="85"/>
        <end position="104"/>
    </location>
</feature>
<keyword evidence="2 10" id="KW-0813">Transport</keyword>
<dbReference type="Pfam" id="PF00999">
    <property type="entry name" value="Na_H_Exchanger"/>
    <property type="match status" value="1"/>
</dbReference>
<dbReference type="InterPro" id="IPR004705">
    <property type="entry name" value="Cation/H_exchanger_CPA1_bac"/>
</dbReference>
<feature type="transmembrane region" description="Helical" evidence="10">
    <location>
        <begin position="231"/>
        <end position="250"/>
    </location>
</feature>
<evidence type="ECO:0000259" key="11">
    <source>
        <dbReference type="PROSITE" id="PS50271"/>
    </source>
</evidence>
<dbReference type="InterPro" id="IPR013083">
    <property type="entry name" value="Znf_RING/FYVE/PHD"/>
</dbReference>
<keyword evidence="8 10" id="KW-0472">Membrane</keyword>
<dbReference type="NCBIfam" id="TIGR00831">
    <property type="entry name" value="a_cpa1"/>
    <property type="match status" value="1"/>
</dbReference>
<comment type="caution">
    <text evidence="12">The sequence shown here is derived from an EMBL/GenBank/DDBJ whole genome shotgun (WGS) entry which is preliminary data.</text>
</comment>
<feature type="transmembrane region" description="Helical" evidence="10">
    <location>
        <begin position="271"/>
        <end position="289"/>
    </location>
</feature>
<dbReference type="SUPFAM" id="SSF57850">
    <property type="entry name" value="RING/U-box"/>
    <property type="match status" value="1"/>
</dbReference>
<accession>A0ABP8KHL3</accession>
<keyword evidence="5 10" id="KW-1133">Transmembrane helix</keyword>
<evidence type="ECO:0000256" key="5">
    <source>
        <dbReference type="ARBA" id="ARBA00022989"/>
    </source>
</evidence>
<feature type="transmembrane region" description="Helical" evidence="10">
    <location>
        <begin position="207"/>
        <end position="225"/>
    </location>
</feature>
<comment type="function">
    <text evidence="10">Na(+)/H(+) antiporter that extrudes sodium in exchange for external protons.</text>
</comment>
<evidence type="ECO:0000256" key="1">
    <source>
        <dbReference type="ARBA" id="ARBA00004651"/>
    </source>
</evidence>
<comment type="caution">
    <text evidence="10">Lacks conserved residue(s) required for the propagation of feature annotation.</text>
</comment>
<gene>
    <name evidence="12" type="ORF">GCM10023147_51220</name>
</gene>
<evidence type="ECO:0000256" key="4">
    <source>
        <dbReference type="ARBA" id="ARBA00022692"/>
    </source>
</evidence>
<keyword evidence="10" id="KW-0050">Antiport</keyword>
<keyword evidence="3 10" id="KW-1003">Cell membrane</keyword>
<dbReference type="InterPro" id="IPR006153">
    <property type="entry name" value="Cation/H_exchanger_TM"/>
</dbReference>
<protein>
    <submittedName>
        <fullName evidence="12">Na+/H+ antiporter</fullName>
    </submittedName>
</protein>
<keyword evidence="13" id="KW-1185">Reference proteome</keyword>
<keyword evidence="4 10" id="KW-0812">Transmembrane</keyword>
<evidence type="ECO:0000256" key="2">
    <source>
        <dbReference type="ARBA" id="ARBA00022448"/>
    </source>
</evidence>
<evidence type="ECO:0000313" key="12">
    <source>
        <dbReference type="EMBL" id="GAA4407274.1"/>
    </source>
</evidence>
<feature type="domain" description="UBP-type" evidence="11">
    <location>
        <begin position="537"/>
        <end position="625"/>
    </location>
</feature>
<evidence type="ECO:0000256" key="9">
    <source>
        <dbReference type="ARBA" id="ARBA00023201"/>
    </source>
</evidence>
<dbReference type="Gene3D" id="6.10.140.1330">
    <property type="match status" value="1"/>
</dbReference>
<evidence type="ECO:0000256" key="8">
    <source>
        <dbReference type="ARBA" id="ARBA00023136"/>
    </source>
</evidence>
<evidence type="ECO:0000313" key="13">
    <source>
        <dbReference type="Proteomes" id="UP001500635"/>
    </source>
</evidence>
<evidence type="ECO:0000256" key="7">
    <source>
        <dbReference type="ARBA" id="ARBA00023065"/>
    </source>
</evidence>
<proteinExistence type="inferred from homology"/>